<proteinExistence type="inferred from homology"/>
<dbReference type="EMBL" id="AGNL01004728">
    <property type="protein sequence ID" value="EJK73177.1"/>
    <property type="molecule type" value="Genomic_DNA"/>
</dbReference>
<dbReference type="InterPro" id="IPR038596">
    <property type="entry name" value="Janus_sf"/>
</dbReference>
<evidence type="ECO:0000256" key="1">
    <source>
        <dbReference type="ARBA" id="ARBA00002508"/>
    </source>
</evidence>
<protein>
    <submittedName>
        <fullName evidence="8">Uncharacterized protein</fullName>
    </submittedName>
</protein>
<accession>K0TN39</accession>
<dbReference type="Pfam" id="PF05005">
    <property type="entry name" value="Ocnus"/>
    <property type="match status" value="2"/>
</dbReference>
<dbReference type="OrthoDB" id="10249612at2759"/>
<keyword evidence="4" id="KW-0726">Sexual differentiation</keyword>
<evidence type="ECO:0000256" key="2">
    <source>
        <dbReference type="ARBA" id="ARBA00010971"/>
    </source>
</evidence>
<evidence type="ECO:0000256" key="5">
    <source>
        <dbReference type="PIRSR" id="PIRSR607702-1"/>
    </source>
</evidence>
<feature type="region of interest" description="Disordered" evidence="7">
    <location>
        <begin position="32"/>
        <end position="53"/>
    </location>
</feature>
<feature type="binding site" evidence="6">
    <location>
        <position position="154"/>
    </location>
    <ligand>
        <name>substrate</name>
    </ligand>
</feature>
<comment type="similarity">
    <text evidence="2">Belongs to the janus family.</text>
</comment>
<evidence type="ECO:0000256" key="6">
    <source>
        <dbReference type="PIRSR" id="PIRSR607702-2"/>
    </source>
</evidence>
<dbReference type="PANTHER" id="PTHR12258:SF5">
    <property type="entry name" value="BCDNA.GH02250-RELATED"/>
    <property type="match status" value="1"/>
</dbReference>
<evidence type="ECO:0000256" key="3">
    <source>
        <dbReference type="ARBA" id="ARBA00022782"/>
    </source>
</evidence>
<dbReference type="GO" id="GO:0101006">
    <property type="term" value="F:protein histidine phosphatase activity"/>
    <property type="evidence" value="ECO:0007669"/>
    <property type="project" value="TreeGrafter"/>
</dbReference>
<dbReference type="Proteomes" id="UP000266841">
    <property type="component" value="Unassembled WGS sequence"/>
</dbReference>
<evidence type="ECO:0000256" key="4">
    <source>
        <dbReference type="ARBA" id="ARBA00022928"/>
    </source>
</evidence>
<dbReference type="PANTHER" id="PTHR12258">
    <property type="entry name" value="JANUS-A/JANUS-B"/>
    <property type="match status" value="1"/>
</dbReference>
<dbReference type="GO" id="GO:0030154">
    <property type="term" value="P:cell differentiation"/>
    <property type="evidence" value="ECO:0007669"/>
    <property type="project" value="UniProtKB-KW"/>
</dbReference>
<dbReference type="InterPro" id="IPR007702">
    <property type="entry name" value="Janus"/>
</dbReference>
<name>K0TN39_THAOC</name>
<dbReference type="eggNOG" id="ENOG502TA74">
    <property type="taxonomic scope" value="Eukaryota"/>
</dbReference>
<gene>
    <name evidence="8" type="ORF">THAOC_05212</name>
</gene>
<dbReference type="Gene3D" id="3.50.20.20">
    <property type="entry name" value="Janus/Ocnus"/>
    <property type="match status" value="1"/>
</dbReference>
<evidence type="ECO:0000256" key="7">
    <source>
        <dbReference type="SAM" id="MobiDB-lite"/>
    </source>
</evidence>
<reference evidence="8 9" key="1">
    <citation type="journal article" date="2012" name="Genome Biol.">
        <title>Genome and low-iron response of an oceanic diatom adapted to chronic iron limitation.</title>
        <authorList>
            <person name="Lommer M."/>
            <person name="Specht M."/>
            <person name="Roy A.S."/>
            <person name="Kraemer L."/>
            <person name="Andreson R."/>
            <person name="Gutowska M.A."/>
            <person name="Wolf J."/>
            <person name="Bergner S.V."/>
            <person name="Schilhabel M.B."/>
            <person name="Klostermeier U.C."/>
            <person name="Beiko R.G."/>
            <person name="Rosenstiel P."/>
            <person name="Hippler M."/>
            <person name="Laroche J."/>
        </authorList>
    </citation>
    <scope>NUCLEOTIDE SEQUENCE [LARGE SCALE GENOMIC DNA]</scope>
    <source>
        <strain evidence="8 9">CCMP1005</strain>
    </source>
</reference>
<comment type="function">
    <text evidence="1">JanA and janB regulate somatic sex differentiation.</text>
</comment>
<comment type="caution">
    <text evidence="8">The sequence shown here is derived from an EMBL/GenBank/DDBJ whole genome shotgun (WGS) entry which is preliminary data.</text>
</comment>
<feature type="active site" description="Proton acceptor" evidence="5">
    <location>
        <position position="180"/>
    </location>
</feature>
<evidence type="ECO:0000313" key="8">
    <source>
        <dbReference type="EMBL" id="EJK73177.1"/>
    </source>
</evidence>
<dbReference type="GO" id="GO:0005829">
    <property type="term" value="C:cytosol"/>
    <property type="evidence" value="ECO:0007669"/>
    <property type="project" value="TreeGrafter"/>
</dbReference>
<sequence>DDEILGLSYPATTTTPLPPRLPLATYALSETQTHRRRLGKTLRASRGQNCPTRTSTTDEAYGVVMAMAKIVEIELDLAANKIELSAVLRMALLAESCEMSSEGELFTTNAHDLAEAAKLKARLEEQSAKELHPSTAAAASEQVPTVSIDPGKHKYVLVTAVTPSNERQVFVYSRRGAQYHKDVANVLVPMLESSGYSNIRITGGGRIERDEGEPLYDERFEGVEVCGSNKESRKIHIFGYSYGFGQADHALAKQAVDESGTFKGYTVTCPCTLAQLPGLAARSADRLTVSSTSAPFRPLRLVGRTSGGTPIPAPLPVLSATVGSPWPAHYLAL</sequence>
<dbReference type="SUPFAM" id="SSF143724">
    <property type="entry name" value="PHP14-like"/>
    <property type="match status" value="1"/>
</dbReference>
<feature type="non-terminal residue" evidence="8">
    <location>
        <position position="1"/>
    </location>
</feature>
<keyword evidence="9" id="KW-1185">Reference proteome</keyword>
<dbReference type="GO" id="GO:0007548">
    <property type="term" value="P:sex differentiation"/>
    <property type="evidence" value="ECO:0007669"/>
    <property type="project" value="UniProtKB-KW"/>
</dbReference>
<dbReference type="AlphaFoldDB" id="K0TN39"/>
<keyword evidence="3" id="KW-0221">Differentiation</keyword>
<evidence type="ECO:0000313" key="9">
    <source>
        <dbReference type="Proteomes" id="UP000266841"/>
    </source>
</evidence>
<organism evidence="8 9">
    <name type="scientific">Thalassiosira oceanica</name>
    <name type="common">Marine diatom</name>
    <dbReference type="NCBI Taxonomy" id="159749"/>
    <lineage>
        <taxon>Eukaryota</taxon>
        <taxon>Sar</taxon>
        <taxon>Stramenopiles</taxon>
        <taxon>Ochrophyta</taxon>
        <taxon>Bacillariophyta</taxon>
        <taxon>Coscinodiscophyceae</taxon>
        <taxon>Thalassiosirophycidae</taxon>
        <taxon>Thalassiosirales</taxon>
        <taxon>Thalassiosiraceae</taxon>
        <taxon>Thalassiosira</taxon>
    </lineage>
</organism>